<proteinExistence type="predicted"/>
<protein>
    <submittedName>
        <fullName evidence="1">RCG63042</fullName>
    </submittedName>
</protein>
<name>A6HUZ1_RAT</name>
<accession>A6HUZ1</accession>
<sequence>MVYPIHKLRYREADF</sequence>
<evidence type="ECO:0000313" key="1">
    <source>
        <dbReference type="EMBL" id="EDL81927.1"/>
    </source>
</evidence>
<evidence type="ECO:0000313" key="2">
    <source>
        <dbReference type="Proteomes" id="UP000234681"/>
    </source>
</evidence>
<organism evidence="1 2">
    <name type="scientific">Rattus norvegicus</name>
    <name type="common">Rat</name>
    <dbReference type="NCBI Taxonomy" id="10116"/>
    <lineage>
        <taxon>Eukaryota</taxon>
        <taxon>Metazoa</taxon>
        <taxon>Chordata</taxon>
        <taxon>Craniata</taxon>
        <taxon>Vertebrata</taxon>
        <taxon>Euteleostomi</taxon>
        <taxon>Mammalia</taxon>
        <taxon>Eutheria</taxon>
        <taxon>Euarchontoglires</taxon>
        <taxon>Glires</taxon>
        <taxon>Rodentia</taxon>
        <taxon>Myomorpha</taxon>
        <taxon>Muroidea</taxon>
        <taxon>Muridae</taxon>
        <taxon>Murinae</taxon>
        <taxon>Rattus</taxon>
    </lineage>
</organism>
<reference evidence="2" key="1">
    <citation type="submission" date="2005-09" db="EMBL/GenBank/DDBJ databases">
        <authorList>
            <person name="Mural R.J."/>
            <person name="Li P.W."/>
            <person name="Adams M.D."/>
            <person name="Amanatides P.G."/>
            <person name="Baden-Tillson H."/>
            <person name="Barnstead M."/>
            <person name="Chin S.H."/>
            <person name="Dew I."/>
            <person name="Evans C.A."/>
            <person name="Ferriera S."/>
            <person name="Flanigan M."/>
            <person name="Fosler C."/>
            <person name="Glodek A."/>
            <person name="Gu Z."/>
            <person name="Holt R.A."/>
            <person name="Jennings D."/>
            <person name="Kraft C.L."/>
            <person name="Lu F."/>
            <person name="Nguyen T."/>
            <person name="Nusskern D.R."/>
            <person name="Pfannkoch C.M."/>
            <person name="Sitter C."/>
            <person name="Sutton G.G."/>
            <person name="Venter J.C."/>
            <person name="Wang Z."/>
            <person name="Woodage T."/>
            <person name="Zheng X.H."/>
            <person name="Zhong F."/>
        </authorList>
    </citation>
    <scope>NUCLEOTIDE SEQUENCE [LARGE SCALE GENOMIC DNA]</scope>
    <source>
        <strain>BN</strain>
        <strain evidence="2">Sprague-Dawley</strain>
    </source>
</reference>
<gene>
    <name evidence="1" type="ORF">rCG_63042</name>
</gene>
<dbReference type="EMBL" id="CH473952">
    <property type="protein sequence ID" value="EDL81927.1"/>
    <property type="molecule type" value="Genomic_DNA"/>
</dbReference>
<dbReference type="Proteomes" id="UP000234681">
    <property type="component" value="Chromosome 2"/>
</dbReference>